<accession>I3ZEB6</accession>
<dbReference type="Gene3D" id="1.10.10.10">
    <property type="entry name" value="Winged helix-like DNA-binding domain superfamily/Winged helix DNA-binding domain"/>
    <property type="match status" value="1"/>
</dbReference>
<dbReference type="SMART" id="SM00345">
    <property type="entry name" value="HTH_GNTR"/>
    <property type="match status" value="1"/>
</dbReference>
<keyword evidence="1" id="KW-0805">Transcription regulation</keyword>
<dbReference type="InterPro" id="IPR008920">
    <property type="entry name" value="TF_FadR/GntR_C"/>
</dbReference>
<dbReference type="SUPFAM" id="SSF48008">
    <property type="entry name" value="GntR ligand-binding domain-like"/>
    <property type="match status" value="1"/>
</dbReference>
<gene>
    <name evidence="5" type="ordered locus">Terro_1275</name>
</gene>
<dbReference type="HOGENOM" id="CLU_017584_5_1_0"/>
<keyword evidence="6" id="KW-1185">Reference proteome</keyword>
<dbReference type="KEGG" id="trs:Terro_1275"/>
<dbReference type="SMART" id="SM00895">
    <property type="entry name" value="FCD"/>
    <property type="match status" value="1"/>
</dbReference>
<evidence type="ECO:0000256" key="2">
    <source>
        <dbReference type="ARBA" id="ARBA00023125"/>
    </source>
</evidence>
<keyword evidence="3" id="KW-0804">Transcription</keyword>
<dbReference type="CDD" id="cd07377">
    <property type="entry name" value="WHTH_GntR"/>
    <property type="match status" value="1"/>
</dbReference>
<protein>
    <submittedName>
        <fullName evidence="5">Transcriptional regulator</fullName>
    </submittedName>
</protein>
<sequence>MSSLKKLQTSLSLTEQAHKSIRRYILAENPGADVRLTETFFAEQLGISKSPVREALNTLQSEGLLRIEPRRGAYVHQFSGKEISDLYNLREALETFAAAIVPITPKLITELRTSVARTEQLLRSRKKADYIEEDIFFHSMIVRSTGNEELARVHSNLQDKLWLCRCQTYQLTSSDTPSAHRNITEAITSGDRALAQQMTSSHIQFVRSALLGAWERARRNDETALIAPHAAGEPTLQA</sequence>
<dbReference type="Pfam" id="PF00392">
    <property type="entry name" value="GntR"/>
    <property type="match status" value="1"/>
</dbReference>
<dbReference type="eggNOG" id="COG1802">
    <property type="taxonomic scope" value="Bacteria"/>
</dbReference>
<dbReference type="InterPro" id="IPR000524">
    <property type="entry name" value="Tscrpt_reg_HTH_GntR"/>
</dbReference>
<evidence type="ECO:0000259" key="4">
    <source>
        <dbReference type="PROSITE" id="PS50949"/>
    </source>
</evidence>
<keyword evidence="2" id="KW-0238">DNA-binding</keyword>
<dbReference type="PROSITE" id="PS50949">
    <property type="entry name" value="HTH_GNTR"/>
    <property type="match status" value="1"/>
</dbReference>
<dbReference type="RefSeq" id="WP_014785153.1">
    <property type="nucleotide sequence ID" value="NC_018014.1"/>
</dbReference>
<dbReference type="InterPro" id="IPR036388">
    <property type="entry name" value="WH-like_DNA-bd_sf"/>
</dbReference>
<dbReference type="InterPro" id="IPR011711">
    <property type="entry name" value="GntR_C"/>
</dbReference>
<dbReference type="PANTHER" id="PTHR43537">
    <property type="entry name" value="TRANSCRIPTIONAL REGULATOR, GNTR FAMILY"/>
    <property type="match status" value="1"/>
</dbReference>
<evidence type="ECO:0000313" key="5">
    <source>
        <dbReference type="EMBL" id="AFL87584.1"/>
    </source>
</evidence>
<dbReference type="InterPro" id="IPR036390">
    <property type="entry name" value="WH_DNA-bd_sf"/>
</dbReference>
<evidence type="ECO:0000313" key="6">
    <source>
        <dbReference type="Proteomes" id="UP000006056"/>
    </source>
</evidence>
<dbReference type="Gene3D" id="1.20.120.530">
    <property type="entry name" value="GntR ligand-binding domain-like"/>
    <property type="match status" value="1"/>
</dbReference>
<proteinExistence type="predicted"/>
<evidence type="ECO:0000256" key="1">
    <source>
        <dbReference type="ARBA" id="ARBA00023015"/>
    </source>
</evidence>
<dbReference type="OrthoDB" id="9781630at2"/>
<dbReference type="EMBL" id="CP003379">
    <property type="protein sequence ID" value="AFL87584.1"/>
    <property type="molecule type" value="Genomic_DNA"/>
</dbReference>
<dbReference type="Pfam" id="PF07729">
    <property type="entry name" value="FCD"/>
    <property type="match status" value="1"/>
</dbReference>
<dbReference type="AlphaFoldDB" id="I3ZEB6"/>
<name>I3ZEB6_TERRK</name>
<organism evidence="5 6">
    <name type="scientific">Terriglobus roseus (strain DSM 18391 / NRRL B-41598 / KBS 63)</name>
    <dbReference type="NCBI Taxonomy" id="926566"/>
    <lineage>
        <taxon>Bacteria</taxon>
        <taxon>Pseudomonadati</taxon>
        <taxon>Acidobacteriota</taxon>
        <taxon>Terriglobia</taxon>
        <taxon>Terriglobales</taxon>
        <taxon>Acidobacteriaceae</taxon>
        <taxon>Terriglobus</taxon>
    </lineage>
</organism>
<dbReference type="PANTHER" id="PTHR43537:SF24">
    <property type="entry name" value="GLUCONATE OPERON TRANSCRIPTIONAL REPRESSOR"/>
    <property type="match status" value="1"/>
</dbReference>
<dbReference type="Proteomes" id="UP000006056">
    <property type="component" value="Chromosome"/>
</dbReference>
<dbReference type="GO" id="GO:0003700">
    <property type="term" value="F:DNA-binding transcription factor activity"/>
    <property type="evidence" value="ECO:0007669"/>
    <property type="project" value="InterPro"/>
</dbReference>
<dbReference type="SUPFAM" id="SSF46785">
    <property type="entry name" value="Winged helix' DNA-binding domain"/>
    <property type="match status" value="1"/>
</dbReference>
<dbReference type="STRING" id="926566.Terro_1275"/>
<dbReference type="GO" id="GO:0003677">
    <property type="term" value="F:DNA binding"/>
    <property type="evidence" value="ECO:0007669"/>
    <property type="project" value="UniProtKB-KW"/>
</dbReference>
<feature type="domain" description="HTH gntR-type" evidence="4">
    <location>
        <begin position="11"/>
        <end position="78"/>
    </location>
</feature>
<evidence type="ECO:0000256" key="3">
    <source>
        <dbReference type="ARBA" id="ARBA00023163"/>
    </source>
</evidence>
<reference evidence="5 6" key="1">
    <citation type="submission" date="2012-06" db="EMBL/GenBank/DDBJ databases">
        <title>Complete genome of Terriglobus roseus DSM 18391.</title>
        <authorList>
            <consortium name="US DOE Joint Genome Institute (JGI-PGF)"/>
            <person name="Lucas S."/>
            <person name="Copeland A."/>
            <person name="Lapidus A."/>
            <person name="Glavina del Rio T."/>
            <person name="Dalin E."/>
            <person name="Tice H."/>
            <person name="Bruce D."/>
            <person name="Goodwin L."/>
            <person name="Pitluck S."/>
            <person name="Peters L."/>
            <person name="Mikhailova N."/>
            <person name="Munk A.C.C."/>
            <person name="Kyrpides N."/>
            <person name="Mavromatis K."/>
            <person name="Ivanova N."/>
            <person name="Brettin T."/>
            <person name="Detter J.C."/>
            <person name="Han C."/>
            <person name="Larimer F."/>
            <person name="Land M."/>
            <person name="Hauser L."/>
            <person name="Markowitz V."/>
            <person name="Cheng J.-F."/>
            <person name="Hugenholtz P."/>
            <person name="Woyke T."/>
            <person name="Wu D."/>
            <person name="Brambilla E."/>
            <person name="Klenk H.-P."/>
            <person name="Eisen J.A."/>
        </authorList>
    </citation>
    <scope>NUCLEOTIDE SEQUENCE [LARGE SCALE GENOMIC DNA]</scope>
    <source>
        <strain evidence="6">DSM 18391 / NRRL B-41598 / KBS 63</strain>
    </source>
</reference>